<reference evidence="4 5" key="1">
    <citation type="submission" date="2019-03" db="EMBL/GenBank/DDBJ databases">
        <title>Sequencing the genomes of 1000 actinobacteria strains.</title>
        <authorList>
            <person name="Klenk H.-P."/>
        </authorList>
    </citation>
    <scope>NUCLEOTIDE SEQUENCE [LARGE SCALE GENOMIC DNA]</scope>
    <source>
        <strain evidence="4 5">DSM 44969</strain>
    </source>
</reference>
<dbReference type="SUPFAM" id="SSF52172">
    <property type="entry name" value="CheY-like"/>
    <property type="match status" value="1"/>
</dbReference>
<dbReference type="InterPro" id="IPR036388">
    <property type="entry name" value="WH-like_DNA-bd_sf"/>
</dbReference>
<dbReference type="InterPro" id="IPR005561">
    <property type="entry name" value="ANTAR"/>
</dbReference>
<dbReference type="Proteomes" id="UP000295560">
    <property type="component" value="Unassembled WGS sequence"/>
</dbReference>
<dbReference type="InterPro" id="IPR012074">
    <property type="entry name" value="GAF_ANTAR"/>
</dbReference>
<dbReference type="EMBL" id="SMFZ01000002">
    <property type="protein sequence ID" value="TCK21762.1"/>
    <property type="molecule type" value="Genomic_DNA"/>
</dbReference>
<accession>A0A4R1HW55</accession>
<dbReference type="Pfam" id="PF03861">
    <property type="entry name" value="ANTAR"/>
    <property type="match status" value="1"/>
</dbReference>
<dbReference type="Gene3D" id="1.10.10.10">
    <property type="entry name" value="Winged helix-like DNA-binding domain superfamily/Winged helix DNA-binding domain"/>
    <property type="match status" value="1"/>
</dbReference>
<organism evidence="4 5">
    <name type="scientific">Pseudonocardia endophytica</name>
    <dbReference type="NCBI Taxonomy" id="401976"/>
    <lineage>
        <taxon>Bacteria</taxon>
        <taxon>Bacillati</taxon>
        <taxon>Actinomycetota</taxon>
        <taxon>Actinomycetes</taxon>
        <taxon>Pseudonocardiales</taxon>
        <taxon>Pseudonocardiaceae</taxon>
        <taxon>Pseudonocardia</taxon>
    </lineage>
</organism>
<evidence type="ECO:0000313" key="5">
    <source>
        <dbReference type="Proteomes" id="UP000295560"/>
    </source>
</evidence>
<feature type="domain" description="ANTAR" evidence="3">
    <location>
        <begin position="170"/>
        <end position="231"/>
    </location>
</feature>
<keyword evidence="5" id="KW-1185">Reference proteome</keyword>
<dbReference type="PROSITE" id="PS50921">
    <property type="entry name" value="ANTAR"/>
    <property type="match status" value="1"/>
</dbReference>
<evidence type="ECO:0000256" key="1">
    <source>
        <dbReference type="ARBA" id="ARBA00023015"/>
    </source>
</evidence>
<protein>
    <submittedName>
        <fullName evidence="4">ANTAR domain-containing protein</fullName>
    </submittedName>
</protein>
<dbReference type="AlphaFoldDB" id="A0A4R1HW55"/>
<dbReference type="GO" id="GO:0003723">
    <property type="term" value="F:RNA binding"/>
    <property type="evidence" value="ECO:0007669"/>
    <property type="project" value="InterPro"/>
</dbReference>
<dbReference type="SMART" id="SM01012">
    <property type="entry name" value="ANTAR"/>
    <property type="match status" value="1"/>
</dbReference>
<dbReference type="Gene3D" id="3.30.450.40">
    <property type="match status" value="1"/>
</dbReference>
<evidence type="ECO:0000313" key="4">
    <source>
        <dbReference type="EMBL" id="TCK21762.1"/>
    </source>
</evidence>
<dbReference type="SUPFAM" id="SSF55781">
    <property type="entry name" value="GAF domain-like"/>
    <property type="match status" value="1"/>
</dbReference>
<gene>
    <name evidence="4" type="ORF">EV378_5753</name>
</gene>
<name>A0A4R1HW55_PSEEN</name>
<proteinExistence type="predicted"/>
<dbReference type="InterPro" id="IPR029016">
    <property type="entry name" value="GAF-like_dom_sf"/>
</dbReference>
<evidence type="ECO:0000256" key="2">
    <source>
        <dbReference type="ARBA" id="ARBA00023163"/>
    </source>
</evidence>
<comment type="caution">
    <text evidence="4">The sequence shown here is derived from an EMBL/GenBank/DDBJ whole genome shotgun (WGS) entry which is preliminary data.</text>
</comment>
<keyword evidence="2" id="KW-0804">Transcription</keyword>
<dbReference type="PIRSF" id="PIRSF036625">
    <property type="entry name" value="GAF_ANTAR"/>
    <property type="match status" value="1"/>
</dbReference>
<dbReference type="InterPro" id="IPR011006">
    <property type="entry name" value="CheY-like_superfamily"/>
</dbReference>
<sequence>MTGVNPDALVVALRDAARSLTADEGAAREVDATLDELVHLAIETIPLVEEGGISRTGRGTVTSGHATSEGVRRLDELQAELGEGPCVTAADDAPAAGIVVADDLAGPDAERWPRFAPGAVREGYRSLMSVQLTLHGPQRSALNLYAHEPGVFDESARLTAGLFGLQAAILLYGTEHAANLGHAVTTRDVIGQAKGILMERFTVDDQTAFRMLVNSSQDTNLKLVDVARWLTEQAVRAAENATTGEPRLPAPEMG</sequence>
<dbReference type="OrthoDB" id="4629915at2"/>
<evidence type="ECO:0000259" key="3">
    <source>
        <dbReference type="PROSITE" id="PS50921"/>
    </source>
</evidence>
<keyword evidence="1" id="KW-0805">Transcription regulation</keyword>